<comment type="caution">
    <text evidence="6">The sequence shown here is derived from an EMBL/GenBank/DDBJ whole genome shotgun (WGS) entry which is preliminary data.</text>
</comment>
<dbReference type="GO" id="GO:0006412">
    <property type="term" value="P:translation"/>
    <property type="evidence" value="ECO:0007669"/>
    <property type="project" value="UniProtKB-UniRule"/>
</dbReference>
<reference evidence="6 7" key="1">
    <citation type="submission" date="2017-09" db="EMBL/GenBank/DDBJ databases">
        <title>Depth-based differentiation of microbial function through sediment-hosted aquifers and enrichment of novel symbionts in the deep terrestrial subsurface.</title>
        <authorList>
            <person name="Probst A.J."/>
            <person name="Ladd B."/>
            <person name="Jarett J.K."/>
            <person name="Geller-Mcgrath D.E."/>
            <person name="Sieber C.M."/>
            <person name="Emerson J.B."/>
            <person name="Anantharaman K."/>
            <person name="Thomas B.C."/>
            <person name="Malmstrom R."/>
            <person name="Stieglmeier M."/>
            <person name="Klingl A."/>
            <person name="Woyke T."/>
            <person name="Ryan C.M."/>
            <person name="Banfield J.F."/>
        </authorList>
    </citation>
    <scope>NUCLEOTIDE SEQUENCE [LARGE SCALE GENOMIC DNA]</scope>
    <source>
        <strain evidence="6">CG22_combo_CG10-13_8_21_14_all_38_20</strain>
    </source>
</reference>
<evidence type="ECO:0000256" key="4">
    <source>
        <dbReference type="ARBA" id="ARBA00035204"/>
    </source>
</evidence>
<dbReference type="GO" id="GO:0005840">
    <property type="term" value="C:ribosome"/>
    <property type="evidence" value="ECO:0007669"/>
    <property type="project" value="UniProtKB-KW"/>
</dbReference>
<gene>
    <name evidence="5 6" type="primary">rpmC</name>
    <name evidence="6" type="ORF">COW99_00555</name>
</gene>
<dbReference type="SUPFAM" id="SSF46561">
    <property type="entry name" value="Ribosomal protein L29 (L29p)"/>
    <property type="match status" value="1"/>
</dbReference>
<comment type="similarity">
    <text evidence="1 5">Belongs to the universal ribosomal protein uL29 family.</text>
</comment>
<organism evidence="6 7">
    <name type="scientific">Candidatus Roizmanbacteria bacterium CG22_combo_CG10-13_8_21_14_all_38_20</name>
    <dbReference type="NCBI Taxonomy" id="1974862"/>
    <lineage>
        <taxon>Bacteria</taxon>
        <taxon>Candidatus Roizmaniibacteriota</taxon>
    </lineage>
</organism>
<accession>A0A2H0BX20</accession>
<evidence type="ECO:0000256" key="3">
    <source>
        <dbReference type="ARBA" id="ARBA00023274"/>
    </source>
</evidence>
<dbReference type="HAMAP" id="MF_00374">
    <property type="entry name" value="Ribosomal_uL29"/>
    <property type="match status" value="1"/>
</dbReference>
<keyword evidence="3 5" id="KW-0687">Ribonucleoprotein</keyword>
<proteinExistence type="inferred from homology"/>
<dbReference type="NCBIfam" id="TIGR00012">
    <property type="entry name" value="L29"/>
    <property type="match status" value="1"/>
</dbReference>
<evidence type="ECO:0000256" key="1">
    <source>
        <dbReference type="ARBA" id="ARBA00009254"/>
    </source>
</evidence>
<dbReference type="Pfam" id="PF00831">
    <property type="entry name" value="Ribosomal_L29"/>
    <property type="match status" value="1"/>
</dbReference>
<dbReference type="GO" id="GO:1990904">
    <property type="term" value="C:ribonucleoprotein complex"/>
    <property type="evidence" value="ECO:0007669"/>
    <property type="project" value="UniProtKB-KW"/>
</dbReference>
<dbReference type="Gene3D" id="1.10.287.310">
    <property type="match status" value="1"/>
</dbReference>
<evidence type="ECO:0000313" key="7">
    <source>
        <dbReference type="Proteomes" id="UP000231246"/>
    </source>
</evidence>
<name>A0A2H0BX20_9BACT</name>
<evidence type="ECO:0000256" key="2">
    <source>
        <dbReference type="ARBA" id="ARBA00022980"/>
    </source>
</evidence>
<dbReference type="InterPro" id="IPR001854">
    <property type="entry name" value="Ribosomal_uL29"/>
</dbReference>
<dbReference type="AlphaFoldDB" id="A0A2H0BX20"/>
<dbReference type="InterPro" id="IPR036049">
    <property type="entry name" value="Ribosomal_uL29_sf"/>
</dbReference>
<protein>
    <recommendedName>
        <fullName evidence="4 5">Large ribosomal subunit protein uL29</fullName>
    </recommendedName>
</protein>
<dbReference type="EMBL" id="PCTA01000003">
    <property type="protein sequence ID" value="PIP62161.1"/>
    <property type="molecule type" value="Genomic_DNA"/>
</dbReference>
<keyword evidence="2 5" id="KW-0689">Ribosomal protein</keyword>
<dbReference type="Proteomes" id="UP000231246">
    <property type="component" value="Unassembled WGS sequence"/>
</dbReference>
<dbReference type="GO" id="GO:0003735">
    <property type="term" value="F:structural constituent of ribosome"/>
    <property type="evidence" value="ECO:0007669"/>
    <property type="project" value="InterPro"/>
</dbReference>
<evidence type="ECO:0000256" key="5">
    <source>
        <dbReference type="HAMAP-Rule" id="MF_00374"/>
    </source>
</evidence>
<evidence type="ECO:0000313" key="6">
    <source>
        <dbReference type="EMBL" id="PIP62161.1"/>
    </source>
</evidence>
<sequence>MKSKQLKDNRAKKVVELDNMVVDLQKDILDLKLQFTMGKLKNTQEMKLKRRNIAQLKTIKREKELNKNA</sequence>